<dbReference type="SUPFAM" id="SSF49299">
    <property type="entry name" value="PKD domain"/>
    <property type="match status" value="4"/>
</dbReference>
<dbReference type="SMART" id="SM00409">
    <property type="entry name" value="IG"/>
    <property type="match status" value="7"/>
</dbReference>
<dbReference type="InterPro" id="IPR035986">
    <property type="entry name" value="PKD_dom_sf"/>
</dbReference>
<dbReference type="SUPFAM" id="SSF48726">
    <property type="entry name" value="Immunoglobulin"/>
    <property type="match status" value="3"/>
</dbReference>
<dbReference type="PROSITE" id="PS50093">
    <property type="entry name" value="PKD"/>
    <property type="match status" value="2"/>
</dbReference>
<dbReference type="SMART" id="SM00089">
    <property type="entry name" value="PKD"/>
    <property type="match status" value="6"/>
</dbReference>
<feature type="non-terminal residue" evidence="6">
    <location>
        <position position="2903"/>
    </location>
</feature>
<dbReference type="InterPro" id="IPR044023">
    <property type="entry name" value="Ig_7"/>
</dbReference>
<feature type="domain" description="PKD" evidence="4">
    <location>
        <begin position="2717"/>
        <end position="2764"/>
    </location>
</feature>
<feature type="domain" description="PKD" evidence="4">
    <location>
        <begin position="2360"/>
        <end position="2420"/>
    </location>
</feature>
<dbReference type="InterPro" id="IPR050831">
    <property type="entry name" value="CEA_cell_adhesion"/>
</dbReference>
<dbReference type="InterPro" id="IPR013783">
    <property type="entry name" value="Ig-like_fold"/>
</dbReference>
<evidence type="ECO:0000256" key="3">
    <source>
        <dbReference type="ARBA" id="ARBA00023319"/>
    </source>
</evidence>
<dbReference type="InterPro" id="IPR000601">
    <property type="entry name" value="PKD_dom"/>
</dbReference>
<dbReference type="PANTHER" id="PTHR44427">
    <property type="entry name" value="CARCINOEMBRYONIC ANTIGEN-RELATED CELL ADHESION MOLECULE 19"/>
    <property type="match status" value="1"/>
</dbReference>
<keyword evidence="1" id="KW-0732">Signal</keyword>
<sequence>MENNLYLLKSLKVCKKHFLLFSLLILGLNITNFTSSYAQVACNGTLGPAIPGAGINFGYATDLSKDYGPALASGLTNYSYWYPSILPATGSADLEDGSYGILRRLNTTISHPSGPWHTYDHDHTYYLDGKPDGFMYVVNADFAPGIFYQQEVTGLCSGTTYEFAAWFSNILKTTACGGTGKKPNILFEIRDKTTNALLGSYNSGDIPASNPNPIWTQKGFLFTVPVGTTSVVLKMINNNAGGCGNDFAIDDITFRMCGPSISMNPATGKQLCQGTSFTFSATVGAGYTNPDYLWQKSTDNGTTWSDLSLQTSNNITFPNVSTAQTGLYRVLVGSGGGNVYNPSCRVESPAIPLTVLPAPSVTANGGGNYCIGATITLSANPTTSLSYKWYKNGVAISGATGATYAFTASNSSQSGNYTVEAFNDYNCSSTSANVPVIINDPPAPVIQGPSSICQGDVATYKTTVPYVQYWWYVGNQSSQTQLIGTDPTLQISGGDQSYYKVVVKDANGCIGTSSAIKVTGGQPIKGDYTYVGGIPLCEGSSSTITFTKTGAGVDPGYFAWYRNGVIYRDGQWPYIISGNKKIYQDTIQQTITQPGKYQLWIENFNGCTGYTEKYFDVISYPIPQPQILQSGPTAFCGYSGASVSLSVSGSFTSYQWYKDGQIITGATGPSYTATTSGKYTVWVTSNAGCLGGSAETVVTVYPVPNPSIAPATGQSPTFCSGGFVDLVATPTGASNYIWYKDLVEIQNGPSNTFHATLPGSYTVKVTSTQSCDGTSAPFTVTVYDIPNPVVTPNTSAICAGTPLTLSVSPISPIATYTWYKIGSATALGTGTSYTINESIAGTYNYYVVASYSGGCSEQSNNATITVNALPSVLIPGNGSFEGCYPAGITIGVPSGQPGVNYTWTKDGAPYPLGDNQFSITVNQSGNYVLHADNGTCTANSLAQQVTIYNVAKPVISPPAAVCEPQTVTLSVTPVSGLNYQWYKNGAIYTGAGNTSSSITLSGAAASGSYYLRATDGHCPIDSDPVTVTINALPDATINPGPFVFCQGGAQLLSVPAQAGAAYQWKRNGSDISGATANTYTATLTGNYTVDVSFASGCTATSLAAVVTVNPNPIADITPAGPLTVCQGTPVNLSTPAQAGASYAWTRNGTATGTNSNTLAVTLSGDYQVTVTFTATGCSTVSNTVNVTVNPMPDVTLNGPGPYVFCQGGAQVISVPDQSASGVTYQWYNGATAIAGANAYSYTATSTGQYKVVATYPATTCTATSAVVNVTVNPNPVATVTPAGPLSGCTGDSFALSVTSSQAGVNYQWLIGGTPIVGATLNAYTATAAGNYSVLLTNPITGCTGTSNVVAITINPLPDATINPGPFVFCEGGAQLLSVPAQAGAAYQWKRNGSDISGATANTYTATLTGNYTVDVSFASGCTATSLAAVVTVNPNPIADITPAGSTTFCAGGSVTLTAPAQSGVSYQWYQGVTPVGTNSNSLLVTTGGSYTVTVTNTTTLCAAISAPLAITVNPTPVATITAGGPTSFCNPGSVTLSVPVQVGATYQWFQDGTPVGTNTNTYTASTSGNYTVTVSFATGCNVTSLSGIVVTVWDFAAPVVSAVGTLDFCTGGSVTLQVSPAVSGVTYNWYKSPSMTVLGAGPNFTTNVAGDYYVIATDTHTCSKTSNTVTVSENILPDVTLTNPGPHAFCNGSSVTFSVPFDPTYTYQWYRNGGIASGVSNTNLYTALATGKYKVVVTNSKGCINTSAEVDVTVWDIADPVISASSATTICSDATVILTINPFVSGATYQWTKDGVNIPGASNQTYIVSETIAGTYNFQVVASYPTGCSETSNIIPVTIKPLPIVTPITSTAIGFCDGGNGIIGITPSAGSTYSWTKDGASFGGNTSSITVIDGGSYQVTVTGSNGCTAQSTVFVVSEWIVTKPIIAVNGPTSFCDGNNVMLSVANPDPTVTYQWFNGASLVGTGNTYTATVSGSYTVVATDSHGCTNTSAPTNVTAWPLSTGNIGPAGPFTICKGDPDIVLTVTSSGAGDTYQWLLNNTPIPGATGNTYSAYQTGDYSVLISSSKGCSNLSSNLVKVTVNPLPDPKIVDGGGSSVNFCGGGSITDLMVKDSTLYSDFQWRRDGVDIIGAKSARYFVPPTALSETHSYSVYVTDAATGCQGSTLTPVNVNSYKPTVTIQGNFTVCDPGPASLFVTTPALTIDWYYTPTNTLPITWIAQATATPNLNATQTGWYKVIASDGSCPAGSDSVHVVIEKIDPTIIAGGPTTFCGTTTAKVLLQENKYNDPINYTYQWQKDGTNIVGAIFPTYEATASGNYNVIVTSKFGCSGSAAAPIEVIVNPLPVANFDLPSAACAPTTGIVTFVNTSTGTSSLSYSWTTSPSFAAPITSADANINFTGQPAGVYDITLTVTDGNSCPATITKPYTYSGNNPIAAFTLPATECQNNTVTLNAAGSSFSAPATSISYKWDFFDSSNNAIAISASNVANPTITFPATPGVSTNYKIRLTVITDLGCSDIVEHDIMINPQPQLSLNLPKTDVCIGDAPFTLSGGNETSGILGGTETWSGPGVSGSTFDPNAAGLGAKLITYTYTINGCSNSVTSFITVHPMPVTVINSIPAANGLGEVEVCDGDPVSFTASGAATYEWYKNGTTLGITGSTYSTADAGDYYALGTSAYGCITQSNTIKVIVNPIPVANFILPSDCVPMAGITFNGSTSSVTSPASITDYAWNFGDGTPVVNGASPVSPAHSYATAGTYAVTLTVTTNKGCKDSYSLNYQFNGNAPVASFNASVASTCQDTPVTFTSTSTTGVGTISNYEWKFYDKATGTQLPIYAGNYSTVNITFPAVTNSKVYSVELIVTTQYGCQNSSALTDITVNPTPAATLSLSTSEICVDGGMVTIASAITNG</sequence>
<evidence type="ECO:0000256" key="2">
    <source>
        <dbReference type="ARBA" id="ARBA00023180"/>
    </source>
</evidence>
<proteinExistence type="predicted"/>
<keyword evidence="7" id="KW-1185">Reference proteome</keyword>
<name>A0A521DRC3_9SPHI</name>
<keyword evidence="2" id="KW-0325">Glycoprotein</keyword>
<dbReference type="PROSITE" id="PS50835">
    <property type="entry name" value="IG_LIKE"/>
    <property type="match status" value="1"/>
</dbReference>
<dbReference type="Pfam" id="PF18911">
    <property type="entry name" value="PKD_4"/>
    <property type="match status" value="1"/>
</dbReference>
<dbReference type="Gene3D" id="2.60.40.10">
    <property type="entry name" value="Immunoglobulins"/>
    <property type="match status" value="21"/>
</dbReference>
<dbReference type="Pfam" id="PF19081">
    <property type="entry name" value="Ig_7"/>
    <property type="match status" value="5"/>
</dbReference>
<accession>A0A521DRC3</accession>
<keyword evidence="3" id="KW-0393">Immunoglobulin domain</keyword>
<organism evidence="6 7">
    <name type="scientific">Solitalea koreensis</name>
    <dbReference type="NCBI Taxonomy" id="543615"/>
    <lineage>
        <taxon>Bacteria</taxon>
        <taxon>Pseudomonadati</taxon>
        <taxon>Bacteroidota</taxon>
        <taxon>Sphingobacteriia</taxon>
        <taxon>Sphingobacteriales</taxon>
        <taxon>Sphingobacteriaceae</taxon>
        <taxon>Solitalea</taxon>
    </lineage>
</organism>
<feature type="domain" description="Ig-like" evidence="5">
    <location>
        <begin position="318"/>
        <end position="437"/>
    </location>
</feature>
<dbReference type="RefSeq" id="WP_185955272.1">
    <property type="nucleotide sequence ID" value="NZ_FXSZ01000008.1"/>
</dbReference>
<dbReference type="PANTHER" id="PTHR44427:SF1">
    <property type="entry name" value="CARCINOEMBRYONIC ANTIGEN-RELATED CELL ADHESION MOLECULE 1"/>
    <property type="match status" value="1"/>
</dbReference>
<evidence type="ECO:0000256" key="1">
    <source>
        <dbReference type="ARBA" id="ARBA00022729"/>
    </source>
</evidence>
<evidence type="ECO:0000259" key="5">
    <source>
        <dbReference type="PROSITE" id="PS50835"/>
    </source>
</evidence>
<dbReference type="InterPro" id="IPR036179">
    <property type="entry name" value="Ig-like_dom_sf"/>
</dbReference>
<gene>
    <name evidence="6" type="ORF">SAMN06265350_10856</name>
</gene>
<dbReference type="Proteomes" id="UP000315971">
    <property type="component" value="Unassembled WGS sequence"/>
</dbReference>
<evidence type="ECO:0000313" key="6">
    <source>
        <dbReference type="EMBL" id="SMO74267.1"/>
    </source>
</evidence>
<dbReference type="EMBL" id="FXSZ01000008">
    <property type="protein sequence ID" value="SMO74267.1"/>
    <property type="molecule type" value="Genomic_DNA"/>
</dbReference>
<evidence type="ECO:0000313" key="7">
    <source>
        <dbReference type="Proteomes" id="UP000315971"/>
    </source>
</evidence>
<dbReference type="InterPro" id="IPR007110">
    <property type="entry name" value="Ig-like_dom"/>
</dbReference>
<protein>
    <submittedName>
        <fullName evidence="6">PKD domain-containing protein</fullName>
    </submittedName>
</protein>
<reference evidence="6 7" key="1">
    <citation type="submission" date="2017-05" db="EMBL/GenBank/DDBJ databases">
        <authorList>
            <person name="Varghese N."/>
            <person name="Submissions S."/>
        </authorList>
    </citation>
    <scope>NUCLEOTIDE SEQUENCE [LARGE SCALE GENOMIC DNA]</scope>
    <source>
        <strain evidence="6 7">DSM 21342</strain>
    </source>
</reference>
<evidence type="ECO:0000259" key="4">
    <source>
        <dbReference type="PROSITE" id="PS50093"/>
    </source>
</evidence>
<dbReference type="InterPro" id="IPR022409">
    <property type="entry name" value="PKD/Chitinase_dom"/>
</dbReference>
<dbReference type="CDD" id="cd00146">
    <property type="entry name" value="PKD"/>
    <property type="match status" value="1"/>
</dbReference>
<dbReference type="InterPro" id="IPR003599">
    <property type="entry name" value="Ig_sub"/>
</dbReference>